<dbReference type="Gene3D" id="1.10.10.10">
    <property type="entry name" value="Winged helix-like DNA-binding domain superfamily/Winged helix DNA-binding domain"/>
    <property type="match status" value="1"/>
</dbReference>
<evidence type="ECO:0000313" key="2">
    <source>
        <dbReference type="Proteomes" id="UP000320811"/>
    </source>
</evidence>
<dbReference type="InterPro" id="IPR036390">
    <property type="entry name" value="WH_DNA-bd_sf"/>
</dbReference>
<dbReference type="OrthoDB" id="669743at2"/>
<keyword evidence="2" id="KW-1185">Reference proteome</keyword>
<dbReference type="RefSeq" id="WP_145669683.1">
    <property type="nucleotide sequence ID" value="NZ_VIWO01000003.1"/>
</dbReference>
<reference evidence="1 2" key="1">
    <citation type="submission" date="2019-06" db="EMBL/GenBank/DDBJ databases">
        <title>Sorghum-associated microbial communities from plants grown in Nebraska, USA.</title>
        <authorList>
            <person name="Schachtman D."/>
        </authorList>
    </citation>
    <scope>NUCLEOTIDE SEQUENCE [LARGE SCALE GENOMIC DNA]</scope>
    <source>
        <strain evidence="1 2">1209</strain>
    </source>
</reference>
<sequence>MQPDIAHKLPIGWYLKEADSLITAFTNAAFETHGINRFHWQVLKSIDKHGKISKQLYYHMVDKFLTVEELDEVMAALVAREWLQQTEDLYMFTEKGKTAYAEIAALQEENRKKVLEGTTVEEYLATIRFLETIITNMGGKI</sequence>
<dbReference type="EMBL" id="VIWO01000003">
    <property type="protein sequence ID" value="TWF41579.1"/>
    <property type="molecule type" value="Genomic_DNA"/>
</dbReference>
<organism evidence="1 2">
    <name type="scientific">Chitinophaga polysaccharea</name>
    <dbReference type="NCBI Taxonomy" id="1293035"/>
    <lineage>
        <taxon>Bacteria</taxon>
        <taxon>Pseudomonadati</taxon>
        <taxon>Bacteroidota</taxon>
        <taxon>Chitinophagia</taxon>
        <taxon>Chitinophagales</taxon>
        <taxon>Chitinophagaceae</taxon>
        <taxon>Chitinophaga</taxon>
    </lineage>
</organism>
<dbReference type="Proteomes" id="UP000320811">
    <property type="component" value="Unassembled WGS sequence"/>
</dbReference>
<gene>
    <name evidence="1" type="ORF">FHW36_103383</name>
</gene>
<accession>A0A561PTY9</accession>
<protein>
    <recommendedName>
        <fullName evidence="3">DNA-binding MarR family transcriptional regulator</fullName>
    </recommendedName>
</protein>
<dbReference type="AlphaFoldDB" id="A0A561PTY9"/>
<dbReference type="InterPro" id="IPR036388">
    <property type="entry name" value="WH-like_DNA-bd_sf"/>
</dbReference>
<proteinExistence type="predicted"/>
<evidence type="ECO:0008006" key="3">
    <source>
        <dbReference type="Google" id="ProtNLM"/>
    </source>
</evidence>
<evidence type="ECO:0000313" key="1">
    <source>
        <dbReference type="EMBL" id="TWF41579.1"/>
    </source>
</evidence>
<comment type="caution">
    <text evidence="1">The sequence shown here is derived from an EMBL/GenBank/DDBJ whole genome shotgun (WGS) entry which is preliminary data.</text>
</comment>
<name>A0A561PTY9_9BACT</name>
<dbReference type="SUPFAM" id="SSF46785">
    <property type="entry name" value="Winged helix' DNA-binding domain"/>
    <property type="match status" value="1"/>
</dbReference>